<evidence type="ECO:0000256" key="1">
    <source>
        <dbReference type="ARBA" id="ARBA00004613"/>
    </source>
</evidence>
<evidence type="ECO:0000259" key="6">
    <source>
        <dbReference type="Pfam" id="PF00007"/>
    </source>
</evidence>
<dbReference type="GO" id="GO:0005615">
    <property type="term" value="C:extracellular space"/>
    <property type="evidence" value="ECO:0007669"/>
    <property type="project" value="TreeGrafter"/>
</dbReference>
<keyword evidence="5" id="KW-0732">Signal</keyword>
<name>A0A226EIG7_FOLCA</name>
<evidence type="ECO:0000256" key="5">
    <source>
        <dbReference type="SAM" id="SignalP"/>
    </source>
</evidence>
<comment type="caution">
    <text evidence="7">The sequence shown here is derived from an EMBL/GenBank/DDBJ whole genome shotgun (WGS) entry which is preliminary data.</text>
</comment>
<proteinExistence type="inferred from homology"/>
<comment type="similarity">
    <text evidence="2">Belongs to the glycoprotein hormones subunit beta family.</text>
</comment>
<sequence length="181" mass="19760">MIWPGVTSLLIISLIWELQATADQDDLLASLSLGSLGDDMSPPLSEEDGLTILGTGSVDPATTLNCHRRLYSYKVTKTDANGKTCWDNVKLFACWGRCDSNEIPDFRFPYKKSHHPVCLYGSRKPNSAILKNCDADVQPGTERYDYEEAETCLCSVCKSSVASCEGLRYRGVRSGSGGPAP</sequence>
<feature type="signal peptide" evidence="5">
    <location>
        <begin position="1"/>
        <end position="22"/>
    </location>
</feature>
<dbReference type="InterPro" id="IPR006208">
    <property type="entry name" value="Glyco_hormone_CN"/>
</dbReference>
<dbReference type="Pfam" id="PF00007">
    <property type="entry name" value="Cys_knot"/>
    <property type="match status" value="1"/>
</dbReference>
<evidence type="ECO:0000313" key="8">
    <source>
        <dbReference type="Proteomes" id="UP000198287"/>
    </source>
</evidence>
<comment type="subcellular location">
    <subcellularLocation>
        <location evidence="1">Secreted</location>
    </subcellularLocation>
</comment>
<feature type="chain" id="PRO_5012217724" evidence="5">
    <location>
        <begin position="23"/>
        <end position="181"/>
    </location>
</feature>
<evidence type="ECO:0000313" key="7">
    <source>
        <dbReference type="EMBL" id="OXA57503.1"/>
    </source>
</evidence>
<dbReference type="PANTHER" id="PTHR11515:SF13">
    <property type="entry name" value="GLYCOPROTEIN HORMONE BETA 5, ISOFORM A"/>
    <property type="match status" value="1"/>
</dbReference>
<dbReference type="SUPFAM" id="SSF57501">
    <property type="entry name" value="Cystine-knot cytokines"/>
    <property type="match status" value="1"/>
</dbReference>
<keyword evidence="8" id="KW-1185">Reference proteome</keyword>
<evidence type="ECO:0000256" key="3">
    <source>
        <dbReference type="ARBA" id="ARBA00022525"/>
    </source>
</evidence>
<dbReference type="InterPro" id="IPR001545">
    <property type="entry name" value="Gonadotropin_bsu"/>
</dbReference>
<evidence type="ECO:0000256" key="2">
    <source>
        <dbReference type="ARBA" id="ARBA00006552"/>
    </source>
</evidence>
<dbReference type="OrthoDB" id="10006958at2759"/>
<dbReference type="STRING" id="158441.A0A226EIG7"/>
<keyword evidence="3" id="KW-0964">Secreted</keyword>
<dbReference type="CDD" id="cd00069">
    <property type="entry name" value="GHB_like"/>
    <property type="match status" value="1"/>
</dbReference>
<evidence type="ECO:0000256" key="4">
    <source>
        <dbReference type="ARBA" id="ARBA00023157"/>
    </source>
</evidence>
<dbReference type="Proteomes" id="UP000198287">
    <property type="component" value="Unassembled WGS sequence"/>
</dbReference>
<feature type="domain" description="Glycoprotein hormone subunit beta" evidence="6">
    <location>
        <begin position="84"/>
        <end position="168"/>
    </location>
</feature>
<organism evidence="7 8">
    <name type="scientific">Folsomia candida</name>
    <name type="common">Springtail</name>
    <dbReference type="NCBI Taxonomy" id="158441"/>
    <lineage>
        <taxon>Eukaryota</taxon>
        <taxon>Metazoa</taxon>
        <taxon>Ecdysozoa</taxon>
        <taxon>Arthropoda</taxon>
        <taxon>Hexapoda</taxon>
        <taxon>Collembola</taxon>
        <taxon>Entomobryomorpha</taxon>
        <taxon>Isotomoidea</taxon>
        <taxon>Isotomidae</taxon>
        <taxon>Proisotominae</taxon>
        <taxon>Folsomia</taxon>
    </lineage>
</organism>
<keyword evidence="4" id="KW-1015">Disulfide bond</keyword>
<dbReference type="InterPro" id="IPR029034">
    <property type="entry name" value="Cystine-knot_cytokine"/>
</dbReference>
<dbReference type="EMBL" id="LNIX01000003">
    <property type="protein sequence ID" value="OXA57503.1"/>
    <property type="molecule type" value="Genomic_DNA"/>
</dbReference>
<dbReference type="GO" id="GO:0007186">
    <property type="term" value="P:G protein-coupled receptor signaling pathway"/>
    <property type="evidence" value="ECO:0007669"/>
    <property type="project" value="TreeGrafter"/>
</dbReference>
<protein>
    <submittedName>
        <fullName evidence="7">Glycoprotein hormone beta-5</fullName>
    </submittedName>
</protein>
<dbReference type="AlphaFoldDB" id="A0A226EIG7"/>
<dbReference type="GO" id="GO:0005737">
    <property type="term" value="C:cytoplasm"/>
    <property type="evidence" value="ECO:0007669"/>
    <property type="project" value="TreeGrafter"/>
</dbReference>
<gene>
    <name evidence="7" type="ORF">Fcan01_08065</name>
</gene>
<dbReference type="PANTHER" id="PTHR11515">
    <property type="entry name" value="GLYCOPROTEIN HORMONE BETA CHAIN"/>
    <property type="match status" value="1"/>
</dbReference>
<reference evidence="7 8" key="1">
    <citation type="submission" date="2015-12" db="EMBL/GenBank/DDBJ databases">
        <title>The genome of Folsomia candida.</title>
        <authorList>
            <person name="Faddeeva A."/>
            <person name="Derks M.F."/>
            <person name="Anvar Y."/>
            <person name="Smit S."/>
            <person name="Van Straalen N."/>
            <person name="Roelofs D."/>
        </authorList>
    </citation>
    <scope>NUCLEOTIDE SEQUENCE [LARGE SCALE GENOMIC DNA]</scope>
    <source>
        <strain evidence="7 8">VU population</strain>
        <tissue evidence="7">Whole body</tissue>
    </source>
</reference>
<dbReference type="Gene3D" id="2.10.90.10">
    <property type="entry name" value="Cystine-knot cytokines"/>
    <property type="match status" value="1"/>
</dbReference>
<dbReference type="GO" id="GO:0005179">
    <property type="term" value="F:hormone activity"/>
    <property type="evidence" value="ECO:0007669"/>
    <property type="project" value="InterPro"/>
</dbReference>
<accession>A0A226EIG7</accession>